<protein>
    <submittedName>
        <fullName evidence="3">Hydrolase</fullName>
    </submittedName>
</protein>
<dbReference type="Gene3D" id="3.40.50.1820">
    <property type="entry name" value="alpha/beta hydrolase"/>
    <property type="match status" value="1"/>
</dbReference>
<dbReference type="GO" id="GO:0016787">
    <property type="term" value="F:hydrolase activity"/>
    <property type="evidence" value="ECO:0007669"/>
    <property type="project" value="UniProtKB-KW"/>
</dbReference>
<evidence type="ECO:0000313" key="4">
    <source>
        <dbReference type="Proteomes" id="UP000317881"/>
    </source>
</evidence>
<dbReference type="InterPro" id="IPR029058">
    <property type="entry name" value="AB_hydrolase_fold"/>
</dbReference>
<dbReference type="PANTHER" id="PTHR43798">
    <property type="entry name" value="MONOACYLGLYCEROL LIPASE"/>
    <property type="match status" value="1"/>
</dbReference>
<feature type="domain" description="AB hydrolase-1" evidence="2">
    <location>
        <begin position="54"/>
        <end position="298"/>
    </location>
</feature>
<dbReference type="PANTHER" id="PTHR43798:SF33">
    <property type="entry name" value="HYDROLASE, PUTATIVE (AFU_ORTHOLOGUE AFUA_2G14860)-RELATED"/>
    <property type="match status" value="1"/>
</dbReference>
<dbReference type="AlphaFoldDB" id="A0A4Y3VY40"/>
<gene>
    <name evidence="3" type="ORF">SSP24_82350</name>
</gene>
<accession>A0A4Y3VY40</accession>
<keyword evidence="4" id="KW-1185">Reference proteome</keyword>
<feature type="region of interest" description="Disordered" evidence="1">
    <location>
        <begin position="1"/>
        <end position="26"/>
    </location>
</feature>
<dbReference type="OrthoDB" id="9796770at2"/>
<dbReference type="InterPro" id="IPR050266">
    <property type="entry name" value="AB_hydrolase_sf"/>
</dbReference>
<dbReference type="InterPro" id="IPR000073">
    <property type="entry name" value="AB_hydrolase_1"/>
</dbReference>
<name>A0A4Y3VY40_9ACTN</name>
<dbReference type="SUPFAM" id="SSF53474">
    <property type="entry name" value="alpha/beta-Hydrolases"/>
    <property type="match status" value="1"/>
</dbReference>
<dbReference type="InterPro" id="IPR000639">
    <property type="entry name" value="Epox_hydrolase-like"/>
</dbReference>
<dbReference type="Pfam" id="PF00561">
    <property type="entry name" value="Abhydrolase_1"/>
    <property type="match status" value="1"/>
</dbReference>
<reference evidence="3 4" key="1">
    <citation type="submission" date="2019-06" db="EMBL/GenBank/DDBJ databases">
        <title>Whole genome shotgun sequence of Streptomyces spinoverrucosus NBRC 14228.</title>
        <authorList>
            <person name="Hosoyama A."/>
            <person name="Uohara A."/>
            <person name="Ohji S."/>
            <person name="Ichikawa N."/>
        </authorList>
    </citation>
    <scope>NUCLEOTIDE SEQUENCE [LARGE SCALE GENOMIC DNA]</scope>
    <source>
        <strain evidence="3 4">NBRC 14228</strain>
    </source>
</reference>
<proteinExistence type="predicted"/>
<dbReference type="Proteomes" id="UP000317881">
    <property type="component" value="Unassembled WGS sequence"/>
</dbReference>
<keyword evidence="3" id="KW-0378">Hydrolase</keyword>
<evidence type="ECO:0000259" key="2">
    <source>
        <dbReference type="Pfam" id="PF00561"/>
    </source>
</evidence>
<dbReference type="PRINTS" id="PR00412">
    <property type="entry name" value="EPOXHYDRLASE"/>
</dbReference>
<evidence type="ECO:0000313" key="3">
    <source>
        <dbReference type="EMBL" id="GEC10580.1"/>
    </source>
</evidence>
<sequence length="317" mass="35107">MPPVNASREPMTLPRLTEDPVSPLSPGTHTITVRHGLSRIEQRYHVAGTGPVCIAHPGGPGIGWEYLRMPQLERSLTMVYIEPVGTGASGFLADPRAYTVTTYAHFLRAVIEHLALPDVVLLGHSHGGFVAQRYALDQPERVEALVLYDTSPVTGEEFWSAAVANLERFVQRHVDERPEVARYVAALTTRLDQLTDEGATAVLRTIMPAYVCDYWGREEEFGPARRSLRMYAAPTRGDGQPFDVRDELSAVAAPTLVLVGSDDFICGPHWARMIHQGIPEAQLTVLDETGHLAHLERPEEFRSVMTGFLALEREDAH</sequence>
<dbReference type="GO" id="GO:0016020">
    <property type="term" value="C:membrane"/>
    <property type="evidence" value="ECO:0007669"/>
    <property type="project" value="TreeGrafter"/>
</dbReference>
<dbReference type="EMBL" id="BJND01000123">
    <property type="protein sequence ID" value="GEC10580.1"/>
    <property type="molecule type" value="Genomic_DNA"/>
</dbReference>
<evidence type="ECO:0000256" key="1">
    <source>
        <dbReference type="SAM" id="MobiDB-lite"/>
    </source>
</evidence>
<comment type="caution">
    <text evidence="3">The sequence shown here is derived from an EMBL/GenBank/DDBJ whole genome shotgun (WGS) entry which is preliminary data.</text>
</comment>
<organism evidence="3 4">
    <name type="scientific">Streptomyces spinoverrucosus</name>
    <dbReference type="NCBI Taxonomy" id="284043"/>
    <lineage>
        <taxon>Bacteria</taxon>
        <taxon>Bacillati</taxon>
        <taxon>Actinomycetota</taxon>
        <taxon>Actinomycetes</taxon>
        <taxon>Kitasatosporales</taxon>
        <taxon>Streptomycetaceae</taxon>
        <taxon>Streptomyces</taxon>
    </lineage>
</organism>